<dbReference type="HOGENOM" id="CLU_784930_0_0_9"/>
<dbReference type="EMBL" id="AEVN01000045">
    <property type="protein sequence ID" value="EFY04884.1"/>
    <property type="molecule type" value="Genomic_DNA"/>
</dbReference>
<feature type="chain" id="PRO_5038541195" description="NHL repeat protein" evidence="1">
    <location>
        <begin position="25"/>
        <end position="356"/>
    </location>
</feature>
<evidence type="ECO:0000313" key="2">
    <source>
        <dbReference type="EMBL" id="EFY04884.1"/>
    </source>
</evidence>
<comment type="caution">
    <text evidence="2">The sequence shown here is derived from an EMBL/GenBank/DDBJ whole genome shotgun (WGS) entry which is preliminary data.</text>
</comment>
<reference evidence="2 3" key="1">
    <citation type="submission" date="2011-01" db="EMBL/GenBank/DDBJ databases">
        <authorList>
            <person name="Weinstock G."/>
            <person name="Sodergren E."/>
            <person name="Clifton S."/>
            <person name="Fulton L."/>
            <person name="Fulton B."/>
            <person name="Courtney L."/>
            <person name="Fronick C."/>
            <person name="Harrison M."/>
            <person name="Strong C."/>
            <person name="Farmer C."/>
            <person name="Delahaunty K."/>
            <person name="Markovic C."/>
            <person name="Hall O."/>
            <person name="Minx P."/>
            <person name="Tomlinson C."/>
            <person name="Mitreva M."/>
            <person name="Hou S."/>
            <person name="Chen J."/>
            <person name="Wollam A."/>
            <person name="Pepin K.H."/>
            <person name="Johnson M."/>
            <person name="Bhonagiri V."/>
            <person name="Zhang X."/>
            <person name="Suruliraj S."/>
            <person name="Warren W."/>
            <person name="Chinwalla A."/>
            <person name="Mardis E.R."/>
            <person name="Wilson R.K."/>
        </authorList>
    </citation>
    <scope>NUCLEOTIDE SEQUENCE [LARGE SCALE GENOMIC DNA]</scope>
    <source>
        <strain evidence="2 3">YIT 12067</strain>
    </source>
</reference>
<gene>
    <name evidence="2" type="ORF">HMPREF9443_01136</name>
</gene>
<evidence type="ECO:0000256" key="1">
    <source>
        <dbReference type="SAM" id="SignalP"/>
    </source>
</evidence>
<keyword evidence="1" id="KW-0732">Signal</keyword>
<dbReference type="SUPFAM" id="SSF63829">
    <property type="entry name" value="Calcium-dependent phosphotriesterase"/>
    <property type="match status" value="1"/>
</dbReference>
<keyword evidence="3" id="KW-1185">Reference proteome</keyword>
<protein>
    <recommendedName>
        <fullName evidence="4">NHL repeat protein</fullName>
    </recommendedName>
</protein>
<dbReference type="AlphaFoldDB" id="E8LE65"/>
<name>E8LE65_9FIRM</name>
<evidence type="ECO:0008006" key="4">
    <source>
        <dbReference type="Google" id="ProtNLM"/>
    </source>
</evidence>
<evidence type="ECO:0000313" key="3">
    <source>
        <dbReference type="Proteomes" id="UP000004923"/>
    </source>
</evidence>
<accession>E8LE65</accession>
<feature type="signal peptide" evidence="1">
    <location>
        <begin position="1"/>
        <end position="24"/>
    </location>
</feature>
<dbReference type="PROSITE" id="PS51257">
    <property type="entry name" value="PROKAR_LIPOPROTEIN"/>
    <property type="match status" value="1"/>
</dbReference>
<dbReference type="eggNOG" id="ENOG502ZXC9">
    <property type="taxonomic scope" value="Bacteria"/>
</dbReference>
<dbReference type="Proteomes" id="UP000004923">
    <property type="component" value="Unassembled WGS sequence"/>
</dbReference>
<organism evidence="2 3">
    <name type="scientific">Phascolarctobacterium succinatutens YIT 12067</name>
    <dbReference type="NCBI Taxonomy" id="626939"/>
    <lineage>
        <taxon>Bacteria</taxon>
        <taxon>Bacillati</taxon>
        <taxon>Bacillota</taxon>
        <taxon>Negativicutes</taxon>
        <taxon>Acidaminococcales</taxon>
        <taxon>Acidaminococcaceae</taxon>
        <taxon>Phascolarctobacterium</taxon>
    </lineage>
</organism>
<sequence length="356" mass="39661">MIVMLKKRMAMGILAGLLACSFIAGCGGGDKGTSEPPKPKPIAADLKDLPNKDVKVGIKTFKLFTLKNNSNLHLQNTYSKGMRVAVVGRDMIYANIKDRLVQMRWDKDGLRMLDNNVDSMSGNAKISSDGTRGIFYTNKRMRLNYFDSETKRIEEAQGRFNNLVVIPKGNADKALIWMNQGEMRKVDLRNGYRVGKDLGTVRKESRSRDAADKDKINIPQSVVADRNGDFYVGGNARIGTQDVGLVSVYDFNGKQKRVIGKEKREDSNAINSLTDIALTDEYLVVSDSSVDKQQLQIYRKNTGTLVGTVSYKDLTDNKETSIGACVNLANMPDNRVLVALSNDRKNIKDEFFILQL</sequence>
<proteinExistence type="predicted"/>